<dbReference type="Proteomes" id="UP000075243">
    <property type="component" value="Unassembled WGS sequence"/>
</dbReference>
<evidence type="ECO:0000259" key="2">
    <source>
        <dbReference type="Pfam" id="PF07727"/>
    </source>
</evidence>
<keyword evidence="5" id="KW-1185">Reference proteome</keyword>
<feature type="domain" description="Reverse transcriptase Ty1/copia-type" evidence="2">
    <location>
        <begin position="258"/>
        <end position="323"/>
    </location>
</feature>
<dbReference type="InterPro" id="IPR013103">
    <property type="entry name" value="RVT_2"/>
</dbReference>
<dbReference type="Pfam" id="PF22936">
    <property type="entry name" value="Pol_BBD"/>
    <property type="match status" value="1"/>
</dbReference>
<sequence>KLFPNEDLINKILRFLSREWKPEVIAITESKDLTTMSLASLFGKLQEHEMELMRLNQNEENRRRSNFNNKRKGEDSSSTPKCYECNQPGKLRLEYPIYKRKMEKSNKKSFKEKKGKKAYITWEENDMDSTSDIENEIVNLGLQDESKEEDSKNQIWYIDSGCSKHMIGGASKFIDLTPKNSGHATYGDNNKGKILGIERIETFEDTHIHEQTQKDKEDEGIEDSIIQENQTNMTPQRELRISRNHPLENIIGDISKTNDYLCNFSNDMQSEFEMSMVGQLNFFLGLKIRQPKSGIFINQSKYCKELLKIFGMENVKPMTTPMITLAFKLQDEEVTFRVFDYLKNLSLFASIILCRA</sequence>
<feature type="non-terminal residue" evidence="4">
    <location>
        <position position="1"/>
    </location>
</feature>
<evidence type="ECO:0000313" key="4">
    <source>
        <dbReference type="EMBL" id="KYP51990.1"/>
    </source>
</evidence>
<dbReference type="EMBL" id="KQ483430">
    <property type="protein sequence ID" value="KYP51990.1"/>
    <property type="molecule type" value="Genomic_DNA"/>
</dbReference>
<feature type="domain" description="Retrovirus-related Pol polyprotein from transposon TNT 1-94-like beta-barrel" evidence="3">
    <location>
        <begin position="156"/>
        <end position="201"/>
    </location>
</feature>
<feature type="region of interest" description="Disordered" evidence="1">
    <location>
        <begin position="55"/>
        <end position="82"/>
    </location>
</feature>
<evidence type="ECO:0000256" key="1">
    <source>
        <dbReference type="SAM" id="MobiDB-lite"/>
    </source>
</evidence>
<proteinExistence type="predicted"/>
<gene>
    <name evidence="4" type="ORF">KK1_026200</name>
</gene>
<dbReference type="Gramene" id="C.cajan_26404.t">
    <property type="protein sequence ID" value="C.cajan_26404.t"/>
    <property type="gene ID" value="C.cajan_26404"/>
</dbReference>
<reference evidence="4" key="1">
    <citation type="journal article" date="2012" name="Nat. Biotechnol.">
        <title>Draft genome sequence of pigeonpea (Cajanus cajan), an orphan legume crop of resource-poor farmers.</title>
        <authorList>
            <person name="Varshney R.K."/>
            <person name="Chen W."/>
            <person name="Li Y."/>
            <person name="Bharti A.K."/>
            <person name="Saxena R.K."/>
            <person name="Schlueter J.A."/>
            <person name="Donoghue M.T."/>
            <person name="Azam S."/>
            <person name="Fan G."/>
            <person name="Whaley A.M."/>
            <person name="Farmer A.D."/>
            <person name="Sheridan J."/>
            <person name="Iwata A."/>
            <person name="Tuteja R."/>
            <person name="Penmetsa R.V."/>
            <person name="Wu W."/>
            <person name="Upadhyaya H.D."/>
            <person name="Yang S.P."/>
            <person name="Shah T."/>
            <person name="Saxena K.B."/>
            <person name="Michael T."/>
            <person name="McCombie W.R."/>
            <person name="Yang B."/>
            <person name="Zhang G."/>
            <person name="Yang H."/>
            <person name="Wang J."/>
            <person name="Spillane C."/>
            <person name="Cook D.R."/>
            <person name="May G.D."/>
            <person name="Xu X."/>
            <person name="Jackson S.A."/>
        </authorList>
    </citation>
    <scope>NUCLEOTIDE SEQUENCE [LARGE SCALE GENOMIC DNA]</scope>
</reference>
<evidence type="ECO:0000259" key="3">
    <source>
        <dbReference type="Pfam" id="PF22936"/>
    </source>
</evidence>
<organism evidence="4 5">
    <name type="scientific">Cajanus cajan</name>
    <name type="common">Pigeon pea</name>
    <name type="synonym">Cajanus indicus</name>
    <dbReference type="NCBI Taxonomy" id="3821"/>
    <lineage>
        <taxon>Eukaryota</taxon>
        <taxon>Viridiplantae</taxon>
        <taxon>Streptophyta</taxon>
        <taxon>Embryophyta</taxon>
        <taxon>Tracheophyta</taxon>
        <taxon>Spermatophyta</taxon>
        <taxon>Magnoliopsida</taxon>
        <taxon>eudicotyledons</taxon>
        <taxon>Gunneridae</taxon>
        <taxon>Pentapetalae</taxon>
        <taxon>rosids</taxon>
        <taxon>fabids</taxon>
        <taxon>Fabales</taxon>
        <taxon>Fabaceae</taxon>
        <taxon>Papilionoideae</taxon>
        <taxon>50 kb inversion clade</taxon>
        <taxon>NPAAA clade</taxon>
        <taxon>indigoferoid/millettioid clade</taxon>
        <taxon>Phaseoleae</taxon>
        <taxon>Cajanus</taxon>
    </lineage>
</organism>
<name>A0A151SAZ3_CAJCA</name>
<dbReference type="Pfam" id="PF07727">
    <property type="entry name" value="RVT_2"/>
    <property type="match status" value="1"/>
</dbReference>
<accession>A0A151SAZ3</accession>
<dbReference type="InterPro" id="IPR054722">
    <property type="entry name" value="PolX-like_BBD"/>
</dbReference>
<protein>
    <submittedName>
        <fullName evidence="4">Uncharacterized protein</fullName>
    </submittedName>
</protein>
<dbReference type="AlphaFoldDB" id="A0A151SAZ3"/>
<evidence type="ECO:0000313" key="5">
    <source>
        <dbReference type="Proteomes" id="UP000075243"/>
    </source>
</evidence>